<dbReference type="Gene3D" id="3.30.565.10">
    <property type="entry name" value="Histidine kinase-like ATPase, C-terminal domain"/>
    <property type="match status" value="1"/>
</dbReference>
<dbReference type="InterPro" id="IPR011990">
    <property type="entry name" value="TPR-like_helical_dom_sf"/>
</dbReference>
<evidence type="ECO:0000256" key="8">
    <source>
        <dbReference type="ARBA" id="ARBA00023012"/>
    </source>
</evidence>
<feature type="chain" id="PRO_5015399970" description="histidine kinase" evidence="10">
    <location>
        <begin position="20"/>
        <end position="667"/>
    </location>
</feature>
<dbReference type="EMBL" id="PVTH01000012">
    <property type="protein sequence ID" value="PRY49199.1"/>
    <property type="molecule type" value="Genomic_DNA"/>
</dbReference>
<evidence type="ECO:0000256" key="6">
    <source>
        <dbReference type="ARBA" id="ARBA00022777"/>
    </source>
</evidence>
<name>A0A2T0TU58_9SPHI</name>
<protein>
    <recommendedName>
        <fullName evidence="2">histidine kinase</fullName>
        <ecNumber evidence="2">2.7.13.3</ecNumber>
    </recommendedName>
</protein>
<reference evidence="12 13" key="1">
    <citation type="submission" date="2018-03" db="EMBL/GenBank/DDBJ databases">
        <title>Genomic Encyclopedia of Type Strains, Phase III (KMG-III): the genomes of soil and plant-associated and newly described type strains.</title>
        <authorList>
            <person name="Whitman W."/>
        </authorList>
    </citation>
    <scope>NUCLEOTIDE SEQUENCE [LARGE SCALE GENOMIC DNA]</scope>
    <source>
        <strain evidence="12 13">CGMCC 1.9313</strain>
    </source>
</reference>
<gene>
    <name evidence="12" type="ORF">B0I27_11284</name>
</gene>
<dbReference type="PANTHER" id="PTHR24421">
    <property type="entry name" value="NITRATE/NITRITE SENSOR PROTEIN NARX-RELATED"/>
    <property type="match status" value="1"/>
</dbReference>
<keyword evidence="13" id="KW-1185">Reference proteome</keyword>
<dbReference type="InterPro" id="IPR011712">
    <property type="entry name" value="Sig_transdc_His_kin_sub3_dim/P"/>
</dbReference>
<dbReference type="SUPFAM" id="SSF55874">
    <property type="entry name" value="ATPase domain of HSP90 chaperone/DNA topoisomerase II/histidine kinase"/>
    <property type="match status" value="1"/>
</dbReference>
<evidence type="ECO:0000256" key="2">
    <source>
        <dbReference type="ARBA" id="ARBA00012438"/>
    </source>
</evidence>
<evidence type="ECO:0000313" key="13">
    <source>
        <dbReference type="Proteomes" id="UP000238034"/>
    </source>
</evidence>
<dbReference type="InterPro" id="IPR050482">
    <property type="entry name" value="Sensor_HK_TwoCompSys"/>
</dbReference>
<dbReference type="SUPFAM" id="SSF48452">
    <property type="entry name" value="TPR-like"/>
    <property type="match status" value="1"/>
</dbReference>
<evidence type="ECO:0000313" key="12">
    <source>
        <dbReference type="EMBL" id="PRY49199.1"/>
    </source>
</evidence>
<dbReference type="Gene3D" id="1.20.5.1930">
    <property type="match status" value="1"/>
</dbReference>
<dbReference type="GO" id="GO:0005524">
    <property type="term" value="F:ATP binding"/>
    <property type="evidence" value="ECO:0007669"/>
    <property type="project" value="UniProtKB-KW"/>
</dbReference>
<evidence type="ECO:0000256" key="7">
    <source>
        <dbReference type="ARBA" id="ARBA00022840"/>
    </source>
</evidence>
<sequence length="667" mass="76727">MRRYLCLAFLFLNIKGGFAQLIDKATIQFSDSLFRQAARSPNDSVKIERLLSLSFFWCDRDTARAFELIRKAGNVMGARPRDYHQGLLHHFTANVVYTHDIERAKRLYMQADLRLSGSRFKRAYYYRAKAWNNYGTLLQIQDSASRYMDILIEKAIPYSRQAGDSIAVGVNLQNIGMLLGNVHDYQKAENYYKQAQRTLLHFNDVQEDKLTLFVNASKNALLAGAHSRARTYLDSARHQFNQIPHSNYAPHYYRTEGVYYRHKNNKSEALANLFRGLDAAERLSDEYLLKDINFEIYATYRDFGEFALAKKYLLTSSRYEPNKNLHNRLLLAREMANTEYRLGNYKRAYEQMQTYALGKDSLQEENMALKILELEKKYRTIEKENQILKLEDMNQKQALSMDKNKRWTILLTSGLLLALITAGFSWKLAHNNRQALLQKDLLHREEVINLKQQEKLHQYSSVLQAQEEERNRISRDLHDGLGGLLAGVKLRLSSIVSREKNRTGVEHPDIDYVIRDLDQSVDELRRIARNMMPESLLSIGLKPALADLCKYMQTSGKDIQFQAFNLQTSYSQPVLIGVYRIAQELLNNAVRHASARQIIVQCSENEGHLFLTVEDDGCGFDPTDMAKKGMGLSNIQNRVALLQGKVEIDSKPGRPTAVNIQIPLSNA</sequence>
<keyword evidence="6 12" id="KW-0418">Kinase</keyword>
<dbReference type="CDD" id="cd16917">
    <property type="entry name" value="HATPase_UhpB-NarQ-NarX-like"/>
    <property type="match status" value="1"/>
</dbReference>
<dbReference type="Proteomes" id="UP000238034">
    <property type="component" value="Unassembled WGS sequence"/>
</dbReference>
<dbReference type="SMART" id="SM00387">
    <property type="entry name" value="HATPase_c"/>
    <property type="match status" value="1"/>
</dbReference>
<comment type="caution">
    <text evidence="12">The sequence shown here is derived from an EMBL/GenBank/DDBJ whole genome shotgun (WGS) entry which is preliminary data.</text>
</comment>
<keyword evidence="4" id="KW-0808">Transferase</keyword>
<feature type="domain" description="Histidine kinase" evidence="11">
    <location>
        <begin position="578"/>
        <end position="666"/>
    </location>
</feature>
<dbReference type="RefSeq" id="WP_106295117.1">
    <property type="nucleotide sequence ID" value="NZ_PVTH01000012.1"/>
</dbReference>
<evidence type="ECO:0000256" key="3">
    <source>
        <dbReference type="ARBA" id="ARBA00022553"/>
    </source>
</evidence>
<dbReference type="Pfam" id="PF07730">
    <property type="entry name" value="HisKA_3"/>
    <property type="match status" value="1"/>
</dbReference>
<dbReference type="PANTHER" id="PTHR24421:SF10">
    <property type="entry name" value="NITRATE_NITRITE SENSOR PROTEIN NARQ"/>
    <property type="match status" value="1"/>
</dbReference>
<dbReference type="GO" id="GO:0000155">
    <property type="term" value="F:phosphorelay sensor kinase activity"/>
    <property type="evidence" value="ECO:0007669"/>
    <property type="project" value="InterPro"/>
</dbReference>
<proteinExistence type="predicted"/>
<keyword evidence="3" id="KW-0597">Phosphoprotein</keyword>
<evidence type="ECO:0000256" key="1">
    <source>
        <dbReference type="ARBA" id="ARBA00000085"/>
    </source>
</evidence>
<dbReference type="InterPro" id="IPR036890">
    <property type="entry name" value="HATPase_C_sf"/>
</dbReference>
<comment type="catalytic activity">
    <reaction evidence="1">
        <text>ATP + protein L-histidine = ADP + protein N-phospho-L-histidine.</text>
        <dbReference type="EC" id="2.7.13.3"/>
    </reaction>
</comment>
<evidence type="ECO:0000256" key="4">
    <source>
        <dbReference type="ARBA" id="ARBA00022679"/>
    </source>
</evidence>
<dbReference type="EC" id="2.7.13.3" evidence="2"/>
<dbReference type="AlphaFoldDB" id="A0A2T0TU58"/>
<feature type="coiled-coil region" evidence="9">
    <location>
        <begin position="364"/>
        <end position="391"/>
    </location>
</feature>
<evidence type="ECO:0000256" key="5">
    <source>
        <dbReference type="ARBA" id="ARBA00022741"/>
    </source>
</evidence>
<dbReference type="GO" id="GO:0016020">
    <property type="term" value="C:membrane"/>
    <property type="evidence" value="ECO:0007669"/>
    <property type="project" value="InterPro"/>
</dbReference>
<accession>A0A2T0TU58</accession>
<dbReference type="GO" id="GO:0046983">
    <property type="term" value="F:protein dimerization activity"/>
    <property type="evidence" value="ECO:0007669"/>
    <property type="project" value="InterPro"/>
</dbReference>
<dbReference type="PROSITE" id="PS50109">
    <property type="entry name" value="HIS_KIN"/>
    <property type="match status" value="1"/>
</dbReference>
<dbReference type="InterPro" id="IPR003594">
    <property type="entry name" value="HATPase_dom"/>
</dbReference>
<organism evidence="12 13">
    <name type="scientific">Arcticibacter pallidicorallinus</name>
    <dbReference type="NCBI Taxonomy" id="1259464"/>
    <lineage>
        <taxon>Bacteria</taxon>
        <taxon>Pseudomonadati</taxon>
        <taxon>Bacteroidota</taxon>
        <taxon>Sphingobacteriia</taxon>
        <taxon>Sphingobacteriales</taxon>
        <taxon>Sphingobacteriaceae</taxon>
        <taxon>Arcticibacter</taxon>
    </lineage>
</organism>
<keyword evidence="10" id="KW-0732">Signal</keyword>
<dbReference type="Pfam" id="PF02518">
    <property type="entry name" value="HATPase_c"/>
    <property type="match status" value="1"/>
</dbReference>
<dbReference type="Gene3D" id="1.25.40.10">
    <property type="entry name" value="Tetratricopeptide repeat domain"/>
    <property type="match status" value="1"/>
</dbReference>
<evidence type="ECO:0000259" key="11">
    <source>
        <dbReference type="PROSITE" id="PS50109"/>
    </source>
</evidence>
<dbReference type="OrthoDB" id="9778366at2"/>
<keyword evidence="7" id="KW-0067">ATP-binding</keyword>
<feature type="signal peptide" evidence="10">
    <location>
        <begin position="1"/>
        <end position="19"/>
    </location>
</feature>
<keyword evidence="9" id="KW-0175">Coiled coil</keyword>
<evidence type="ECO:0000256" key="9">
    <source>
        <dbReference type="SAM" id="Coils"/>
    </source>
</evidence>
<evidence type="ECO:0000256" key="10">
    <source>
        <dbReference type="SAM" id="SignalP"/>
    </source>
</evidence>
<keyword evidence="8" id="KW-0902">Two-component regulatory system</keyword>
<dbReference type="InterPro" id="IPR005467">
    <property type="entry name" value="His_kinase_dom"/>
</dbReference>
<keyword evidence="5" id="KW-0547">Nucleotide-binding</keyword>